<protein>
    <submittedName>
        <fullName evidence="3">Uncharacterized protein</fullName>
    </submittedName>
</protein>
<dbReference type="Proteomes" id="UP000837857">
    <property type="component" value="Chromosome 20"/>
</dbReference>
<feature type="non-terminal residue" evidence="3">
    <location>
        <position position="363"/>
    </location>
</feature>
<feature type="compositionally biased region" description="Acidic residues" evidence="1">
    <location>
        <begin position="195"/>
        <end position="207"/>
    </location>
</feature>
<evidence type="ECO:0000313" key="4">
    <source>
        <dbReference type="Proteomes" id="UP000837857"/>
    </source>
</evidence>
<dbReference type="EMBL" id="OW152832">
    <property type="protein sequence ID" value="CAH2051854.1"/>
    <property type="molecule type" value="Genomic_DNA"/>
</dbReference>
<evidence type="ECO:0000256" key="2">
    <source>
        <dbReference type="SAM" id="SignalP"/>
    </source>
</evidence>
<reference evidence="3" key="1">
    <citation type="submission" date="2022-03" db="EMBL/GenBank/DDBJ databases">
        <authorList>
            <person name="Martin H S."/>
        </authorList>
    </citation>
    <scope>NUCLEOTIDE SEQUENCE</scope>
</reference>
<evidence type="ECO:0000313" key="3">
    <source>
        <dbReference type="EMBL" id="CAH2051854.1"/>
    </source>
</evidence>
<feature type="signal peptide" evidence="2">
    <location>
        <begin position="1"/>
        <end position="19"/>
    </location>
</feature>
<sequence>MARRYYFAAILSFSLLANAFTVPVPLHRLRRATDDIETSNDIEDNAVTSMSSAAPVSSVVTVTIDPFDDDDDDDFEFGGSETTSSGGGSNIFSILKIISALFPGSSSAAIADLIRKYLVWIQTAAPFRRQFKLDNRVEIVHISDAMAQLQKLETKDESDSESSDSKTQETEEDKEGEESVENNGIPDASKQDSDSNLESDQDSDYDEPPGGGDGAGGGILGIIAGLSGGEDGQSDLGTLLATFSGIIANLSSEGDENPGAVIASYLLTSLDTITGGGAGGDPDVSSEEGGDNKPMTDSAGFVSSFLLSLLGDMSKSSSGVQREHYKFFFISILDSQIGHHPGPVAIRNDDSWNGLFYFHFSIR</sequence>
<organism evidence="3 4">
    <name type="scientific">Iphiclides podalirius</name>
    <name type="common">scarce swallowtail</name>
    <dbReference type="NCBI Taxonomy" id="110791"/>
    <lineage>
        <taxon>Eukaryota</taxon>
        <taxon>Metazoa</taxon>
        <taxon>Ecdysozoa</taxon>
        <taxon>Arthropoda</taxon>
        <taxon>Hexapoda</taxon>
        <taxon>Insecta</taxon>
        <taxon>Pterygota</taxon>
        <taxon>Neoptera</taxon>
        <taxon>Endopterygota</taxon>
        <taxon>Lepidoptera</taxon>
        <taxon>Glossata</taxon>
        <taxon>Ditrysia</taxon>
        <taxon>Papilionoidea</taxon>
        <taxon>Papilionidae</taxon>
        <taxon>Papilioninae</taxon>
        <taxon>Iphiclides</taxon>
    </lineage>
</organism>
<feature type="region of interest" description="Disordered" evidence="1">
    <location>
        <begin position="151"/>
        <end position="217"/>
    </location>
</feature>
<feature type="chain" id="PRO_5045079973" evidence="2">
    <location>
        <begin position="20"/>
        <end position="363"/>
    </location>
</feature>
<gene>
    <name evidence="3" type="ORF">IPOD504_LOCUS7972</name>
</gene>
<keyword evidence="4" id="KW-1185">Reference proteome</keyword>
<feature type="compositionally biased region" description="Basic and acidic residues" evidence="1">
    <location>
        <begin position="152"/>
        <end position="169"/>
    </location>
</feature>
<name>A0ABN8IA17_9NEOP</name>
<proteinExistence type="predicted"/>
<keyword evidence="2" id="KW-0732">Signal</keyword>
<accession>A0ABN8IA17</accession>
<feature type="compositionally biased region" description="Acidic residues" evidence="1">
    <location>
        <begin position="170"/>
        <end position="180"/>
    </location>
</feature>
<evidence type="ECO:0000256" key="1">
    <source>
        <dbReference type="SAM" id="MobiDB-lite"/>
    </source>
</evidence>